<evidence type="ECO:0000259" key="6">
    <source>
        <dbReference type="PROSITE" id="PS50897"/>
    </source>
</evidence>
<reference evidence="7" key="1">
    <citation type="submission" date="2020-11" db="EMBL/GenBank/DDBJ databases">
        <authorList>
            <person name="Tran Van P."/>
        </authorList>
    </citation>
    <scope>NUCLEOTIDE SEQUENCE</scope>
</reference>
<dbReference type="Gene3D" id="2.130.10.10">
    <property type="entry name" value="YVTN repeat-like/Quinoprotein amine dehydrogenase"/>
    <property type="match status" value="2"/>
</dbReference>
<keyword evidence="4" id="KW-0677">Repeat</keyword>
<accession>A0A7R8WD59</accession>
<dbReference type="GO" id="GO:0034657">
    <property type="term" value="C:GID complex"/>
    <property type="evidence" value="ECO:0007669"/>
    <property type="project" value="TreeGrafter"/>
</dbReference>
<feature type="domain" description="CTLH" evidence="6">
    <location>
        <begin position="91"/>
        <end position="150"/>
    </location>
</feature>
<dbReference type="PROSITE" id="PS50896">
    <property type="entry name" value="LISH"/>
    <property type="match status" value="1"/>
</dbReference>
<dbReference type="AlphaFoldDB" id="A0A7R8WD59"/>
<dbReference type="SMART" id="SM00668">
    <property type="entry name" value="CTLH"/>
    <property type="match status" value="1"/>
</dbReference>
<dbReference type="GO" id="GO:0005737">
    <property type="term" value="C:cytoplasm"/>
    <property type="evidence" value="ECO:0007669"/>
    <property type="project" value="UniProtKB-SubCell"/>
</dbReference>
<dbReference type="PROSITE" id="PS50897">
    <property type="entry name" value="CTLH"/>
    <property type="match status" value="1"/>
</dbReference>
<feature type="compositionally biased region" description="Low complexity" evidence="5">
    <location>
        <begin position="575"/>
        <end position="586"/>
    </location>
</feature>
<evidence type="ECO:0000256" key="3">
    <source>
        <dbReference type="ARBA" id="ARBA00022574"/>
    </source>
</evidence>
<name>A0A7R8WD59_9CRUS</name>
<feature type="region of interest" description="Disordered" evidence="5">
    <location>
        <begin position="571"/>
        <end position="590"/>
    </location>
</feature>
<dbReference type="InterPro" id="IPR020472">
    <property type="entry name" value="WD40_PAC1"/>
</dbReference>
<keyword evidence="3" id="KW-0853">WD repeat</keyword>
<evidence type="ECO:0000313" key="7">
    <source>
        <dbReference type="EMBL" id="CAD7226902.1"/>
    </source>
</evidence>
<dbReference type="PROSITE" id="PS50082">
    <property type="entry name" value="WD_REPEATS_2"/>
    <property type="match status" value="2"/>
</dbReference>
<dbReference type="FunFam" id="2.130.10.10:FF:000087">
    <property type="entry name" value="WD repeat-containing protein 26 homolog"/>
    <property type="match status" value="1"/>
</dbReference>
<dbReference type="Pfam" id="PF00400">
    <property type="entry name" value="WD40"/>
    <property type="match status" value="4"/>
</dbReference>
<keyword evidence="2" id="KW-0963">Cytoplasm</keyword>
<evidence type="ECO:0000256" key="5">
    <source>
        <dbReference type="SAM" id="MobiDB-lite"/>
    </source>
</evidence>
<evidence type="ECO:0000256" key="1">
    <source>
        <dbReference type="ARBA" id="ARBA00004496"/>
    </source>
</evidence>
<proteinExistence type="predicted"/>
<dbReference type="InterPro" id="IPR019775">
    <property type="entry name" value="WD40_repeat_CS"/>
</dbReference>
<dbReference type="InterPro" id="IPR051350">
    <property type="entry name" value="WD_repeat-ST_regulator"/>
</dbReference>
<dbReference type="InterPro" id="IPR001680">
    <property type="entry name" value="WD40_rpt"/>
</dbReference>
<dbReference type="SMART" id="SM00320">
    <property type="entry name" value="WD40"/>
    <property type="match status" value="6"/>
</dbReference>
<comment type="subcellular location">
    <subcellularLocation>
        <location evidence="1">Cytoplasm</location>
    </subcellularLocation>
</comment>
<dbReference type="PANTHER" id="PTHR22838">
    <property type="entry name" value="WD REPEAT PROTEIN 26-RELATED"/>
    <property type="match status" value="1"/>
</dbReference>
<dbReference type="PRINTS" id="PR00320">
    <property type="entry name" value="GPROTEINBRPT"/>
</dbReference>
<dbReference type="PROSITE" id="PS00678">
    <property type="entry name" value="WD_REPEATS_1"/>
    <property type="match status" value="1"/>
</dbReference>
<dbReference type="InterPro" id="IPR015943">
    <property type="entry name" value="WD40/YVTN_repeat-like_dom_sf"/>
</dbReference>
<evidence type="ECO:0000256" key="4">
    <source>
        <dbReference type="ARBA" id="ARBA00022737"/>
    </source>
</evidence>
<protein>
    <recommendedName>
        <fullName evidence="6">CTLH domain-containing protein</fullName>
    </recommendedName>
</protein>
<dbReference type="EMBL" id="OB660970">
    <property type="protein sequence ID" value="CAD7226902.1"/>
    <property type="molecule type" value="Genomic_DNA"/>
</dbReference>
<dbReference type="InterPro" id="IPR006594">
    <property type="entry name" value="LisH"/>
</dbReference>
<dbReference type="PANTHER" id="PTHR22838:SF0">
    <property type="entry name" value="WD REPEAT-CONTAINING PROTEIN 26"/>
    <property type="match status" value="1"/>
</dbReference>
<gene>
    <name evidence="7" type="ORF">CTOB1V02_LOCUS4813</name>
</gene>
<sequence length="618" mass="68349">MQKSNGSSGGVGRGDEITVPSAFTIEGMVDGCGGSHSNGECPVSDEMLTGRRQALSKTNKEILRLIGQYLDSLGFTRTVTLLMEESDCQLDHPSAAEFKRYVLKGDWAAADRALSTLAPLLENPESITAMRFLLFEQKCLELIDRDQRVEALKVLQNELTPLRHRVDRVHKLASCLMVPDHAALMKEANWCGKGSREQLMNLLRDHLPPSIMLPPDRLKTLLSQAVDRQIEMCLFHNNPALHGLGSCSLLHDHTCSREDFPTETIQLLSDHIDEVWYCAFSPNGKTLATGSKDSNVILWDVDPETLTVRKRKTLSRHTHGAAFMAWSPNSKWLLVCGQDDCSDIWLWDAEKGELKQKISHASEDSLTVASFHRCSTKFVCGGVKGQFSQCDLEGTILDSWDGVRVRGLWCKDDGKTVYASDTHHRIRGYVLDDMQQIDYNLIQEDHPIMSFSVSSDGKTAILNVSTQGVHVWNLETRTLLRKFTGVTQGYYTIYSCFGGLHESFVASGSEDKKVYIWHIKHDQPIAVLSGHLRTVNCVSWNPKHPGMLASASDDGTVRIWGPAKEFRATKALGESSTSMSGSASTGDVNVPLQIMSNGDADDVGVNRLSGSSGVDALR</sequence>
<dbReference type="GO" id="GO:0043161">
    <property type="term" value="P:proteasome-mediated ubiquitin-dependent protein catabolic process"/>
    <property type="evidence" value="ECO:0007669"/>
    <property type="project" value="TreeGrafter"/>
</dbReference>
<evidence type="ECO:0000256" key="2">
    <source>
        <dbReference type="ARBA" id="ARBA00022490"/>
    </source>
</evidence>
<dbReference type="OrthoDB" id="972532at2759"/>
<dbReference type="InterPro" id="IPR006595">
    <property type="entry name" value="CTLH_C"/>
</dbReference>
<dbReference type="PROSITE" id="PS50294">
    <property type="entry name" value="WD_REPEATS_REGION"/>
    <property type="match status" value="2"/>
</dbReference>
<dbReference type="InterPro" id="IPR011047">
    <property type="entry name" value="Quinoprotein_ADH-like_sf"/>
</dbReference>
<organism evidence="7">
    <name type="scientific">Cyprideis torosa</name>
    <dbReference type="NCBI Taxonomy" id="163714"/>
    <lineage>
        <taxon>Eukaryota</taxon>
        <taxon>Metazoa</taxon>
        <taxon>Ecdysozoa</taxon>
        <taxon>Arthropoda</taxon>
        <taxon>Crustacea</taxon>
        <taxon>Oligostraca</taxon>
        <taxon>Ostracoda</taxon>
        <taxon>Podocopa</taxon>
        <taxon>Podocopida</taxon>
        <taxon>Cytherocopina</taxon>
        <taxon>Cytheroidea</taxon>
        <taxon>Cytherideidae</taxon>
        <taxon>Cyprideis</taxon>
    </lineage>
</organism>
<dbReference type="SUPFAM" id="SSF50998">
    <property type="entry name" value="Quinoprotein alcohol dehydrogenase-like"/>
    <property type="match status" value="1"/>
</dbReference>